<proteinExistence type="predicted"/>
<keyword evidence="2" id="KW-1185">Reference proteome</keyword>
<name>A0AA86S238_9FABA</name>
<sequence length="61" mass="7262">MSIWEWRFHWDGTLFSSCASKNSELQFFVPLDNHFIMEVWYRFQNVGEGCMDEVNDVGIIV</sequence>
<dbReference type="Proteomes" id="UP001189624">
    <property type="component" value="Chromosome 3"/>
</dbReference>
<evidence type="ECO:0000313" key="1">
    <source>
        <dbReference type="EMBL" id="CAJ1939473.1"/>
    </source>
</evidence>
<reference evidence="1" key="1">
    <citation type="submission" date="2023-10" db="EMBL/GenBank/DDBJ databases">
        <authorList>
            <person name="Domelevo Entfellner J.-B."/>
        </authorList>
    </citation>
    <scope>NUCLEOTIDE SEQUENCE</scope>
</reference>
<feature type="non-terminal residue" evidence="1">
    <location>
        <position position="61"/>
    </location>
</feature>
<accession>A0AA86S238</accession>
<protein>
    <submittedName>
        <fullName evidence="1">Uncharacterized protein</fullName>
    </submittedName>
</protein>
<dbReference type="Gramene" id="rna-AYBTSS11_LOCUS9153">
    <property type="protein sequence ID" value="CAJ1939473.1"/>
    <property type="gene ID" value="gene-AYBTSS11_LOCUS9153"/>
</dbReference>
<dbReference type="AlphaFoldDB" id="A0AA86S238"/>
<dbReference type="EMBL" id="OY731400">
    <property type="protein sequence ID" value="CAJ1939473.1"/>
    <property type="molecule type" value="Genomic_DNA"/>
</dbReference>
<organism evidence="1 2">
    <name type="scientific">Sphenostylis stenocarpa</name>
    <dbReference type="NCBI Taxonomy" id="92480"/>
    <lineage>
        <taxon>Eukaryota</taxon>
        <taxon>Viridiplantae</taxon>
        <taxon>Streptophyta</taxon>
        <taxon>Embryophyta</taxon>
        <taxon>Tracheophyta</taxon>
        <taxon>Spermatophyta</taxon>
        <taxon>Magnoliopsida</taxon>
        <taxon>eudicotyledons</taxon>
        <taxon>Gunneridae</taxon>
        <taxon>Pentapetalae</taxon>
        <taxon>rosids</taxon>
        <taxon>fabids</taxon>
        <taxon>Fabales</taxon>
        <taxon>Fabaceae</taxon>
        <taxon>Papilionoideae</taxon>
        <taxon>50 kb inversion clade</taxon>
        <taxon>NPAAA clade</taxon>
        <taxon>indigoferoid/millettioid clade</taxon>
        <taxon>Phaseoleae</taxon>
        <taxon>Sphenostylis</taxon>
    </lineage>
</organism>
<evidence type="ECO:0000313" key="2">
    <source>
        <dbReference type="Proteomes" id="UP001189624"/>
    </source>
</evidence>
<gene>
    <name evidence="1" type="ORF">AYBTSS11_LOCUS9153</name>
</gene>